<evidence type="ECO:0000313" key="1">
    <source>
        <dbReference type="EMBL" id="JAH39338.1"/>
    </source>
</evidence>
<dbReference type="EMBL" id="GBXM01069239">
    <property type="protein sequence ID" value="JAH39338.1"/>
    <property type="molecule type" value="Transcribed_RNA"/>
</dbReference>
<sequence length="35" mass="3953">MQVSALQMKLQKGVLLSSIQQSRVIIMAERSCLYV</sequence>
<name>A0A0E9SFS5_ANGAN</name>
<reference evidence="1" key="1">
    <citation type="submission" date="2014-11" db="EMBL/GenBank/DDBJ databases">
        <authorList>
            <person name="Amaro Gonzalez C."/>
        </authorList>
    </citation>
    <scope>NUCLEOTIDE SEQUENCE</scope>
</reference>
<protein>
    <submittedName>
        <fullName evidence="1">Uncharacterized protein</fullName>
    </submittedName>
</protein>
<organism evidence="1">
    <name type="scientific">Anguilla anguilla</name>
    <name type="common">European freshwater eel</name>
    <name type="synonym">Muraena anguilla</name>
    <dbReference type="NCBI Taxonomy" id="7936"/>
    <lineage>
        <taxon>Eukaryota</taxon>
        <taxon>Metazoa</taxon>
        <taxon>Chordata</taxon>
        <taxon>Craniata</taxon>
        <taxon>Vertebrata</taxon>
        <taxon>Euteleostomi</taxon>
        <taxon>Actinopterygii</taxon>
        <taxon>Neopterygii</taxon>
        <taxon>Teleostei</taxon>
        <taxon>Anguilliformes</taxon>
        <taxon>Anguillidae</taxon>
        <taxon>Anguilla</taxon>
    </lineage>
</organism>
<proteinExistence type="predicted"/>
<accession>A0A0E9SFS5</accession>
<reference evidence="1" key="2">
    <citation type="journal article" date="2015" name="Fish Shellfish Immunol.">
        <title>Early steps in the European eel (Anguilla anguilla)-Vibrio vulnificus interaction in the gills: Role of the RtxA13 toxin.</title>
        <authorList>
            <person name="Callol A."/>
            <person name="Pajuelo D."/>
            <person name="Ebbesson L."/>
            <person name="Teles M."/>
            <person name="MacKenzie S."/>
            <person name="Amaro C."/>
        </authorList>
    </citation>
    <scope>NUCLEOTIDE SEQUENCE</scope>
</reference>
<dbReference type="AlphaFoldDB" id="A0A0E9SFS5"/>